<evidence type="ECO:0000313" key="2">
    <source>
        <dbReference type="EMBL" id="AGD80378.1"/>
    </source>
</evidence>
<feature type="region of interest" description="Disordered" evidence="1">
    <location>
        <begin position="35"/>
        <end position="100"/>
    </location>
</feature>
<evidence type="ECO:0000256" key="1">
    <source>
        <dbReference type="SAM" id="MobiDB-lite"/>
    </source>
</evidence>
<evidence type="ECO:0000313" key="3">
    <source>
        <dbReference type="Proteomes" id="UP000162990"/>
    </source>
</evidence>
<dbReference type="EMBL" id="KC311731">
    <property type="protein sequence ID" value="AGD80378.1"/>
    <property type="molecule type" value="Genomic_DNA"/>
</dbReference>
<feature type="compositionally biased region" description="Basic and acidic residues" evidence="1">
    <location>
        <begin position="55"/>
        <end position="67"/>
    </location>
</feature>
<proteinExistence type="predicted"/>
<organism evidence="2 3">
    <name type="scientific">Human papillomavirus</name>
    <dbReference type="NCBI Taxonomy" id="10566"/>
    <lineage>
        <taxon>Viruses</taxon>
        <taxon>Monodnaviria</taxon>
        <taxon>Shotokuvirae</taxon>
        <taxon>Cossaviricota</taxon>
        <taxon>Papovaviricetes</taxon>
        <taxon>Zurhausenvirales</taxon>
        <taxon>Papillomaviridae</taxon>
    </lineage>
</organism>
<protein>
    <submittedName>
        <fullName evidence="2">E4</fullName>
    </submittedName>
</protein>
<reference evidence="2 3" key="1">
    <citation type="journal article" date="2013" name="Genome Announc.">
        <title>Novel human gammapapillomavirus species in a nasal swab.</title>
        <authorList>
            <person name="Phan T.G."/>
            <person name="Vo N.P."/>
            <person name="Aronen M."/>
            <person name="Jartti L."/>
            <person name="Jartti T."/>
            <person name="Delwart E."/>
        </authorList>
    </citation>
    <scope>NUCLEOTIDE SEQUENCE [LARGE SCALE GENOMIC DNA]</scope>
    <source>
        <strain evidence="2">Fi864</strain>
    </source>
</reference>
<name>L7XD04_9PAPI</name>
<dbReference type="Proteomes" id="UP000162990">
    <property type="component" value="Genome"/>
</dbReference>
<sequence length="140" mass="16331">MHRLMVPQENGLYIIKIKLFLLLLLALLKPRSSDLFKGPPGELSAPPGTPYPSRKHPEDKKAKREELAQPPRHHHLRYDEDDDDPQTNKENLPPRDKSDADWRKTLLQSLLDKLEADILQCQEEIFQDLSDLKQRLRIPQ</sequence>
<accession>L7XD04</accession>